<dbReference type="RefSeq" id="XP_035321306.1">
    <property type="nucleotide sequence ID" value="XM_035468926.1"/>
</dbReference>
<reference evidence="2" key="1">
    <citation type="submission" date="2020-03" db="EMBL/GenBank/DDBJ databases">
        <title>Site-based positive gene gene selection in Geosmithia morbida across the United States reveals a broad range of putative effectors and factors for local host and environmental adapation.</title>
        <authorList>
            <person name="Onufrak A."/>
            <person name="Murdoch R.W."/>
            <person name="Gazis R."/>
            <person name="Huff M."/>
            <person name="Staton M."/>
            <person name="Klingeman W."/>
            <person name="Hadziabdic D."/>
        </authorList>
    </citation>
    <scope>NUCLEOTIDE SEQUENCE</scope>
    <source>
        <strain evidence="2">1262</strain>
    </source>
</reference>
<evidence type="ECO:0000259" key="1">
    <source>
        <dbReference type="Pfam" id="PF01370"/>
    </source>
</evidence>
<dbReference type="EMBL" id="JAANYQ010000008">
    <property type="protein sequence ID" value="KAF4122654.1"/>
    <property type="molecule type" value="Genomic_DNA"/>
</dbReference>
<dbReference type="SUPFAM" id="SSF51735">
    <property type="entry name" value="NAD(P)-binding Rossmann-fold domains"/>
    <property type="match status" value="1"/>
</dbReference>
<evidence type="ECO:0000313" key="2">
    <source>
        <dbReference type="EMBL" id="KAF4122654.1"/>
    </source>
</evidence>
<feature type="domain" description="NAD-dependent epimerase/dehydratase" evidence="1">
    <location>
        <begin position="8"/>
        <end position="239"/>
    </location>
</feature>
<proteinExistence type="predicted"/>
<evidence type="ECO:0000313" key="3">
    <source>
        <dbReference type="Proteomes" id="UP000749293"/>
    </source>
</evidence>
<dbReference type="InterPro" id="IPR001509">
    <property type="entry name" value="Epimerase_deHydtase"/>
</dbReference>
<protein>
    <submittedName>
        <fullName evidence="2">Nucleoside-diphosphate-sugar epimerase</fullName>
    </submittedName>
</protein>
<dbReference type="InterPro" id="IPR036291">
    <property type="entry name" value="NAD(P)-bd_dom_sf"/>
</dbReference>
<dbReference type="Proteomes" id="UP000749293">
    <property type="component" value="Unassembled WGS sequence"/>
</dbReference>
<dbReference type="Gene3D" id="3.40.50.720">
    <property type="entry name" value="NAD(P)-binding Rossmann-like Domain"/>
    <property type="match status" value="1"/>
</dbReference>
<keyword evidence="3" id="KW-1185">Reference proteome</keyword>
<dbReference type="GeneID" id="55973184"/>
<sequence length="376" mass="41871">MADDKPSVLIIGGLGYIGRFLALHIHKNNLASEVRIVDKALPQLAWLAPEFTEACSQDKFIQADAGRAEALPKIFNRPNGKEWDYVFNCGGETRYSQEDEIYKLRSLNLALAIGQESAKRGVKAFVELSTGQVYKPSSTPSKEGDKLKPWSKIAKFKLQAEEELSKIEGLNLVIARIANVYGPYNNYVGTALCMARVYQCLEGEMKFLWTRDLCSYTVHVKDVARILWELADWYANGKAGWDSASMGAVPIVNVVDDGCTTQGAIADFITETMGVKTNFQGQLLSSLARLNLDSIVDDANDETLGPWADMLADAGITRPVPISPFMEKELLKNDGLSIDGTRLKTLLPGFVFEEPRMTKELVQDVLDSYKRMNWWP</sequence>
<dbReference type="InterPro" id="IPR050177">
    <property type="entry name" value="Lipid_A_modif_metabolic_enz"/>
</dbReference>
<gene>
    <name evidence="2" type="ORF">GMORB2_6961</name>
</gene>
<dbReference type="Pfam" id="PF01370">
    <property type="entry name" value="Epimerase"/>
    <property type="match status" value="1"/>
</dbReference>
<comment type="caution">
    <text evidence="2">The sequence shown here is derived from an EMBL/GenBank/DDBJ whole genome shotgun (WGS) entry which is preliminary data.</text>
</comment>
<organism evidence="2 3">
    <name type="scientific">Geosmithia morbida</name>
    <dbReference type="NCBI Taxonomy" id="1094350"/>
    <lineage>
        <taxon>Eukaryota</taxon>
        <taxon>Fungi</taxon>
        <taxon>Dikarya</taxon>
        <taxon>Ascomycota</taxon>
        <taxon>Pezizomycotina</taxon>
        <taxon>Sordariomycetes</taxon>
        <taxon>Hypocreomycetidae</taxon>
        <taxon>Hypocreales</taxon>
        <taxon>Bionectriaceae</taxon>
        <taxon>Geosmithia</taxon>
    </lineage>
</organism>
<name>A0A9P4YX54_9HYPO</name>
<dbReference type="AlphaFoldDB" id="A0A9P4YX54"/>
<dbReference type="PANTHER" id="PTHR43245">
    <property type="entry name" value="BIFUNCTIONAL POLYMYXIN RESISTANCE PROTEIN ARNA"/>
    <property type="match status" value="1"/>
</dbReference>
<accession>A0A9P4YX54</accession>
<dbReference type="PANTHER" id="PTHR43245:SF11">
    <property type="entry name" value="LD23561P"/>
    <property type="match status" value="1"/>
</dbReference>
<dbReference type="OrthoDB" id="16464at2759"/>